<sequence>MSVNTLGSMSPIDSMSLRLWLEDPALASRMMTHSSLVLPALTIPASDPLNPSSNCPSDVAQPITPTLSPLSRLCTHHSNYLHMARRTGAATFEGKLLASSSGLALNAPRSVLVPLGLSSQSHDSC</sequence>
<accession>A0A369J5H0</accession>
<keyword evidence="2" id="KW-1185">Reference proteome</keyword>
<organism evidence="1 2">
    <name type="scientific">Hypsizygus marmoreus</name>
    <name type="common">White beech mushroom</name>
    <name type="synonym">Agaricus marmoreus</name>
    <dbReference type="NCBI Taxonomy" id="39966"/>
    <lineage>
        <taxon>Eukaryota</taxon>
        <taxon>Fungi</taxon>
        <taxon>Dikarya</taxon>
        <taxon>Basidiomycota</taxon>
        <taxon>Agaricomycotina</taxon>
        <taxon>Agaricomycetes</taxon>
        <taxon>Agaricomycetidae</taxon>
        <taxon>Agaricales</taxon>
        <taxon>Tricholomatineae</taxon>
        <taxon>Lyophyllaceae</taxon>
        <taxon>Hypsizygus</taxon>
    </lineage>
</organism>
<protein>
    <submittedName>
        <fullName evidence="1">Uncharacterized protein</fullName>
    </submittedName>
</protein>
<proteinExistence type="predicted"/>
<evidence type="ECO:0000313" key="1">
    <source>
        <dbReference type="EMBL" id="RDB15847.1"/>
    </source>
</evidence>
<gene>
    <name evidence="1" type="ORF">Hypma_003711</name>
</gene>
<dbReference type="Proteomes" id="UP000076154">
    <property type="component" value="Unassembled WGS sequence"/>
</dbReference>
<reference evidence="1" key="1">
    <citation type="submission" date="2018-04" db="EMBL/GenBank/DDBJ databases">
        <title>Whole genome sequencing of Hypsizygus marmoreus.</title>
        <authorList>
            <person name="Choi I.-G."/>
            <person name="Min B."/>
            <person name="Kim J.-G."/>
            <person name="Kim S."/>
            <person name="Oh Y.-L."/>
            <person name="Kong W.-S."/>
            <person name="Park H."/>
            <person name="Jeong J."/>
            <person name="Song E.-S."/>
        </authorList>
    </citation>
    <scope>NUCLEOTIDE SEQUENCE [LARGE SCALE GENOMIC DNA]</scope>
    <source>
        <strain evidence="1">51987-8</strain>
    </source>
</reference>
<dbReference type="InParanoid" id="A0A369J5H0"/>
<dbReference type="EMBL" id="LUEZ02000138">
    <property type="protein sequence ID" value="RDB15847.1"/>
    <property type="molecule type" value="Genomic_DNA"/>
</dbReference>
<name>A0A369J5H0_HYPMA</name>
<comment type="caution">
    <text evidence="1">The sequence shown here is derived from an EMBL/GenBank/DDBJ whole genome shotgun (WGS) entry which is preliminary data.</text>
</comment>
<evidence type="ECO:0000313" key="2">
    <source>
        <dbReference type="Proteomes" id="UP000076154"/>
    </source>
</evidence>
<dbReference type="AlphaFoldDB" id="A0A369J5H0"/>